<dbReference type="Proteomes" id="UP000292372">
    <property type="component" value="Unassembled WGS sequence"/>
</dbReference>
<dbReference type="Pfam" id="PF12804">
    <property type="entry name" value="NTP_transf_3"/>
    <property type="match status" value="1"/>
</dbReference>
<evidence type="ECO:0000313" key="2">
    <source>
        <dbReference type="EMBL" id="TBN17464.1"/>
    </source>
</evidence>
<dbReference type="SUPFAM" id="SSF53448">
    <property type="entry name" value="Nucleotide-diphospho-sugar transferases"/>
    <property type="match status" value="1"/>
</dbReference>
<reference evidence="2 3" key="1">
    <citation type="journal article" date="2015" name="Int. J. Syst. Evol. Microbiol.">
        <title>Hyunsoonleella pacifica sp. nov., isolated from seawater of South Pacific Gyre.</title>
        <authorList>
            <person name="Gao X."/>
            <person name="Zhang Z."/>
            <person name="Dai X."/>
            <person name="Zhang X.H."/>
        </authorList>
    </citation>
    <scope>NUCLEOTIDE SEQUENCE [LARGE SCALE GENOMIC DNA]</scope>
    <source>
        <strain evidence="2 3">SW033</strain>
    </source>
</reference>
<accession>A0A4Q9FQ77</accession>
<dbReference type="EMBL" id="SIRS01000002">
    <property type="protein sequence ID" value="TBN17464.1"/>
    <property type="molecule type" value="Genomic_DNA"/>
</dbReference>
<evidence type="ECO:0000259" key="1">
    <source>
        <dbReference type="Pfam" id="PF12804"/>
    </source>
</evidence>
<dbReference type="Gene3D" id="3.90.550.10">
    <property type="entry name" value="Spore Coat Polysaccharide Biosynthesis Protein SpsA, Chain A"/>
    <property type="match status" value="1"/>
</dbReference>
<keyword evidence="3" id="KW-1185">Reference proteome</keyword>
<dbReference type="PANTHER" id="PTHR43777">
    <property type="entry name" value="MOLYBDENUM COFACTOR CYTIDYLYLTRANSFERASE"/>
    <property type="match status" value="1"/>
</dbReference>
<name>A0A4Q9FQ77_9FLAO</name>
<dbReference type="CDD" id="cd04182">
    <property type="entry name" value="GT_2_like_f"/>
    <property type="match status" value="1"/>
</dbReference>
<dbReference type="AlphaFoldDB" id="A0A4Q9FQ77"/>
<dbReference type="OrthoDB" id="9779263at2"/>
<proteinExistence type="predicted"/>
<organism evidence="2 3">
    <name type="scientific">Hyunsoonleella pacifica</name>
    <dbReference type="NCBI Taxonomy" id="1080224"/>
    <lineage>
        <taxon>Bacteria</taxon>
        <taxon>Pseudomonadati</taxon>
        <taxon>Bacteroidota</taxon>
        <taxon>Flavobacteriia</taxon>
        <taxon>Flavobacteriales</taxon>
        <taxon>Flavobacteriaceae</taxon>
    </lineage>
</organism>
<keyword evidence="2" id="KW-0808">Transferase</keyword>
<feature type="domain" description="MobA-like NTP transferase" evidence="1">
    <location>
        <begin position="10"/>
        <end position="173"/>
    </location>
</feature>
<dbReference type="GO" id="GO:0016779">
    <property type="term" value="F:nucleotidyltransferase activity"/>
    <property type="evidence" value="ECO:0007669"/>
    <property type="project" value="UniProtKB-ARBA"/>
</dbReference>
<protein>
    <submittedName>
        <fullName evidence="2">Nucleotidyltransferase family protein</fullName>
    </submittedName>
</protein>
<sequence length="201" mass="22324">MSFTSKITIAILAAGASKRMGSPKQLLKWENTTLLKHTIKTCKDTVEEDIVVILGANYAAISSDIKTEAVHIIENENWDLGLGKSIACAAQYCLDSKVNSDGLLIVLADQPFVTTVYLDSMINLFDSNFEAIVATAYNPHKNGVPALFHKNYFKELSELSGDDGAKSLLKKYKQSVKAIYPDFENLDIDTKEDYQHELKRS</sequence>
<dbReference type="InterPro" id="IPR029044">
    <property type="entry name" value="Nucleotide-diphossugar_trans"/>
</dbReference>
<evidence type="ECO:0000313" key="3">
    <source>
        <dbReference type="Proteomes" id="UP000292372"/>
    </source>
</evidence>
<comment type="caution">
    <text evidence="2">The sequence shown here is derived from an EMBL/GenBank/DDBJ whole genome shotgun (WGS) entry which is preliminary data.</text>
</comment>
<dbReference type="RefSeq" id="WP_130935756.1">
    <property type="nucleotide sequence ID" value="NZ_BMEE01000001.1"/>
</dbReference>
<dbReference type="InterPro" id="IPR025877">
    <property type="entry name" value="MobA-like_NTP_Trfase"/>
</dbReference>
<gene>
    <name evidence="2" type="ORF">EYD46_03870</name>
</gene>
<dbReference type="PANTHER" id="PTHR43777:SF1">
    <property type="entry name" value="MOLYBDENUM COFACTOR CYTIDYLYLTRANSFERASE"/>
    <property type="match status" value="1"/>
</dbReference>